<keyword evidence="3 9" id="KW-0808">Transferase</keyword>
<name>A0A2G8LC38_STIJA</name>
<comment type="similarity">
    <text evidence="2 9">Belongs to the sulfotransferase 2 family.</text>
</comment>
<dbReference type="Pfam" id="PF03567">
    <property type="entry name" value="Sulfotransfer_2"/>
    <property type="match status" value="1"/>
</dbReference>
<comment type="subcellular location">
    <subcellularLocation>
        <location evidence="1 9">Golgi apparatus membrane</location>
        <topology evidence="1 9">Single-pass type II membrane protein</topology>
    </subcellularLocation>
</comment>
<reference evidence="10 11" key="1">
    <citation type="journal article" date="2017" name="PLoS Biol.">
        <title>The sea cucumber genome provides insights into morphological evolution and visceral regeneration.</title>
        <authorList>
            <person name="Zhang X."/>
            <person name="Sun L."/>
            <person name="Yuan J."/>
            <person name="Sun Y."/>
            <person name="Gao Y."/>
            <person name="Zhang L."/>
            <person name="Li S."/>
            <person name="Dai H."/>
            <person name="Hamel J.F."/>
            <person name="Liu C."/>
            <person name="Yu Y."/>
            <person name="Liu S."/>
            <person name="Lin W."/>
            <person name="Guo K."/>
            <person name="Jin S."/>
            <person name="Xu P."/>
            <person name="Storey K.B."/>
            <person name="Huan P."/>
            <person name="Zhang T."/>
            <person name="Zhou Y."/>
            <person name="Zhang J."/>
            <person name="Lin C."/>
            <person name="Li X."/>
            <person name="Xing L."/>
            <person name="Huo D."/>
            <person name="Sun M."/>
            <person name="Wang L."/>
            <person name="Mercier A."/>
            <person name="Li F."/>
            <person name="Yang H."/>
            <person name="Xiang J."/>
        </authorList>
    </citation>
    <scope>NUCLEOTIDE SEQUENCE [LARGE SCALE GENOMIC DNA]</scope>
    <source>
        <strain evidence="10">Shaxun</strain>
        <tissue evidence="10">Muscle</tissue>
    </source>
</reference>
<dbReference type="GO" id="GO:0008146">
    <property type="term" value="F:sulfotransferase activity"/>
    <property type="evidence" value="ECO:0007669"/>
    <property type="project" value="InterPro"/>
</dbReference>
<evidence type="ECO:0000256" key="5">
    <source>
        <dbReference type="ARBA" id="ARBA00022989"/>
    </source>
</evidence>
<evidence type="ECO:0000256" key="6">
    <source>
        <dbReference type="ARBA" id="ARBA00023034"/>
    </source>
</evidence>
<organism evidence="10 11">
    <name type="scientific">Stichopus japonicus</name>
    <name type="common">Sea cucumber</name>
    <dbReference type="NCBI Taxonomy" id="307972"/>
    <lineage>
        <taxon>Eukaryota</taxon>
        <taxon>Metazoa</taxon>
        <taxon>Echinodermata</taxon>
        <taxon>Eleutherozoa</taxon>
        <taxon>Echinozoa</taxon>
        <taxon>Holothuroidea</taxon>
        <taxon>Aspidochirotacea</taxon>
        <taxon>Aspidochirotida</taxon>
        <taxon>Stichopodidae</taxon>
        <taxon>Apostichopus</taxon>
    </lineage>
</organism>
<dbReference type="GO" id="GO:0000139">
    <property type="term" value="C:Golgi membrane"/>
    <property type="evidence" value="ECO:0007669"/>
    <property type="project" value="UniProtKB-SubCell"/>
</dbReference>
<dbReference type="GO" id="GO:0016051">
    <property type="term" value="P:carbohydrate biosynthetic process"/>
    <property type="evidence" value="ECO:0007669"/>
    <property type="project" value="InterPro"/>
</dbReference>
<gene>
    <name evidence="10" type="ORF">BSL78_05273</name>
</gene>
<keyword evidence="4" id="KW-0812">Transmembrane</keyword>
<evidence type="ECO:0000256" key="4">
    <source>
        <dbReference type="ARBA" id="ARBA00022692"/>
    </source>
</evidence>
<proteinExistence type="inferred from homology"/>
<evidence type="ECO:0000256" key="3">
    <source>
        <dbReference type="ARBA" id="ARBA00022679"/>
    </source>
</evidence>
<keyword evidence="8 9" id="KW-0325">Glycoprotein</keyword>
<evidence type="ECO:0000256" key="7">
    <source>
        <dbReference type="ARBA" id="ARBA00023136"/>
    </source>
</evidence>
<keyword evidence="7" id="KW-0472">Membrane</keyword>
<dbReference type="InterPro" id="IPR027417">
    <property type="entry name" value="P-loop_NTPase"/>
</dbReference>
<keyword evidence="9" id="KW-0735">Signal-anchor</keyword>
<keyword evidence="11" id="KW-1185">Reference proteome</keyword>
<evidence type="ECO:0000256" key="8">
    <source>
        <dbReference type="ARBA" id="ARBA00023180"/>
    </source>
</evidence>
<dbReference type="EC" id="2.8.2.-" evidence="9"/>
<accession>A0A2G8LC38</accession>
<dbReference type="STRING" id="307972.A0A2G8LC38"/>
<sequence>MDLYLFISEVIAEYSTNDDGVIGHSTTVKLSSEDKRKQKFGALDFSTEVDCDYDCQMEIQKYRKKTITEQCAALGMASNHHNTTLNPKVIRKLEHFLVLDKYKIIYCYIPKAGCTNWKRVLLVLSGKANSTQSIGQKETHVLTSKYIRSLSTYTISEAKYRLENYVKFTFVRNPFVRLLSAYRDKLEKRTSLNGVFRKDWSKKMKKLTEAFKRYRLRGMDLNTTFHEYVEYVSDPQNNLLDPAEEHWIEMFRLSHPCAINFDFIGRVETLDRDTNFVLRNIIGISPKKILFRNSTNPTNSSDGRLLQKYFSDVPRKDVRALYQRFAPDFKLFGYEDPISLLEED</sequence>
<dbReference type="PANTHER" id="PTHR12137:SF54">
    <property type="entry name" value="CARBOHYDRATE SULFOTRANSFERASE"/>
    <property type="match status" value="1"/>
</dbReference>
<dbReference type="PANTHER" id="PTHR12137">
    <property type="entry name" value="CARBOHYDRATE SULFOTRANSFERASE"/>
    <property type="match status" value="1"/>
</dbReference>
<protein>
    <recommendedName>
        <fullName evidence="9">Carbohydrate sulfotransferase</fullName>
        <ecNumber evidence="9">2.8.2.-</ecNumber>
    </recommendedName>
</protein>
<dbReference type="Gene3D" id="3.40.50.300">
    <property type="entry name" value="P-loop containing nucleotide triphosphate hydrolases"/>
    <property type="match status" value="1"/>
</dbReference>
<keyword evidence="9" id="KW-0119">Carbohydrate metabolism</keyword>
<dbReference type="InterPro" id="IPR005331">
    <property type="entry name" value="Sulfotransferase"/>
</dbReference>
<dbReference type="AlphaFoldDB" id="A0A2G8LC38"/>
<evidence type="ECO:0000313" key="11">
    <source>
        <dbReference type="Proteomes" id="UP000230750"/>
    </source>
</evidence>
<dbReference type="EMBL" id="MRZV01000131">
    <property type="protein sequence ID" value="PIK57814.1"/>
    <property type="molecule type" value="Genomic_DNA"/>
</dbReference>
<evidence type="ECO:0000313" key="10">
    <source>
        <dbReference type="EMBL" id="PIK57814.1"/>
    </source>
</evidence>
<dbReference type="Proteomes" id="UP000230750">
    <property type="component" value="Unassembled WGS sequence"/>
</dbReference>
<evidence type="ECO:0000256" key="9">
    <source>
        <dbReference type="RuleBase" id="RU364020"/>
    </source>
</evidence>
<evidence type="ECO:0000256" key="2">
    <source>
        <dbReference type="ARBA" id="ARBA00006339"/>
    </source>
</evidence>
<keyword evidence="6 9" id="KW-0333">Golgi apparatus</keyword>
<evidence type="ECO:0000256" key="1">
    <source>
        <dbReference type="ARBA" id="ARBA00004323"/>
    </source>
</evidence>
<dbReference type="OrthoDB" id="2019940at2759"/>
<comment type="caution">
    <text evidence="10">The sequence shown here is derived from an EMBL/GenBank/DDBJ whole genome shotgun (WGS) entry which is preliminary data.</text>
</comment>
<dbReference type="InterPro" id="IPR018011">
    <property type="entry name" value="Carb_sulfotrans_8-10"/>
</dbReference>
<keyword evidence="5" id="KW-1133">Transmembrane helix</keyword>